<dbReference type="Gene3D" id="1.10.10.2520">
    <property type="entry name" value="Cell wall hydrolase SleB, domain 1"/>
    <property type="match status" value="1"/>
</dbReference>
<dbReference type="EMBL" id="BK016133">
    <property type="protein sequence ID" value="DAF97373.1"/>
    <property type="molecule type" value="Genomic_DNA"/>
</dbReference>
<proteinExistence type="predicted"/>
<dbReference type="Pfam" id="PF07486">
    <property type="entry name" value="Hydrolase_2"/>
    <property type="match status" value="1"/>
</dbReference>
<protein>
    <submittedName>
        <fullName evidence="2">Cell Wall Hydrolase</fullName>
    </submittedName>
</protein>
<evidence type="ECO:0000313" key="2">
    <source>
        <dbReference type="EMBL" id="DAF97373.1"/>
    </source>
</evidence>
<accession>A0A8S5USC2</accession>
<keyword evidence="2" id="KW-0378">Hydrolase</keyword>
<dbReference type="GO" id="GO:0016787">
    <property type="term" value="F:hydrolase activity"/>
    <property type="evidence" value="ECO:0007669"/>
    <property type="project" value="UniProtKB-KW"/>
</dbReference>
<dbReference type="InterPro" id="IPR042047">
    <property type="entry name" value="SleB_dom1"/>
</dbReference>
<sequence>MKANKALKWILLSSLALTFKPAIANTNEEVKYLAMAIYYEAQGESIKGKEAVADVILNRVEHHEFANSVKKVVASKGQFQWFRNRSLRGGRVFNPSKEKEIMSLARKKYFQHVMDKRNDTSRNAIFFSTGKKPAPRAKLSRKVGRHYFFTLKPKRK</sequence>
<dbReference type="InterPro" id="IPR011105">
    <property type="entry name" value="Cell_wall_hydrolase_SleB"/>
</dbReference>
<organism evidence="2">
    <name type="scientific">Myoviridae sp. ctijX18</name>
    <dbReference type="NCBI Taxonomy" id="2825154"/>
    <lineage>
        <taxon>Viruses</taxon>
        <taxon>Duplodnaviria</taxon>
        <taxon>Heunggongvirae</taxon>
        <taxon>Uroviricota</taxon>
        <taxon>Caudoviricetes</taxon>
    </lineage>
</organism>
<reference evidence="2" key="1">
    <citation type="journal article" date="2021" name="Proc. Natl. Acad. Sci. U.S.A.">
        <title>A Catalog of Tens of Thousands of Viruses from Human Metagenomes Reveals Hidden Associations with Chronic Diseases.</title>
        <authorList>
            <person name="Tisza M.J."/>
            <person name="Buck C.B."/>
        </authorList>
    </citation>
    <scope>NUCLEOTIDE SEQUENCE</scope>
    <source>
        <strain evidence="2">CtijX18</strain>
    </source>
</reference>
<feature type="domain" description="Cell wall hydrolase SleB" evidence="1">
    <location>
        <begin position="43"/>
        <end position="149"/>
    </location>
</feature>
<name>A0A8S5USC2_9CAUD</name>
<evidence type="ECO:0000259" key="1">
    <source>
        <dbReference type="Pfam" id="PF07486"/>
    </source>
</evidence>